<dbReference type="AlphaFoldDB" id="A0A4D4KWC8"/>
<accession>A0A4D4KWC8</accession>
<evidence type="ECO:0000256" key="1">
    <source>
        <dbReference type="SAM" id="MobiDB-lite"/>
    </source>
</evidence>
<keyword evidence="5" id="KW-1185">Reference proteome</keyword>
<evidence type="ECO:0000313" key="4">
    <source>
        <dbReference type="EMBL" id="GDY53062.1"/>
    </source>
</evidence>
<protein>
    <recommendedName>
        <fullName evidence="2">Transposase IS701-like DDE domain-containing protein</fullName>
    </recommendedName>
</protein>
<dbReference type="Pfam" id="PF13546">
    <property type="entry name" value="DDE_5"/>
    <property type="match status" value="1"/>
</dbReference>
<feature type="region of interest" description="Disordered" evidence="1">
    <location>
        <begin position="86"/>
        <end position="110"/>
    </location>
</feature>
<feature type="domain" description="Transposase IS701-like DDE" evidence="2">
    <location>
        <begin position="20"/>
        <end position="90"/>
    </location>
</feature>
<reference evidence="3 5" key="1">
    <citation type="journal article" date="2020" name="Int. J. Syst. Evol. Microbiol.">
        <title>Reclassification of Streptomyces castelarensis and Streptomyces sporoclivatus as later heterotypic synonyms of Streptomyces antimycoticus.</title>
        <authorList>
            <person name="Komaki H."/>
            <person name="Tamura T."/>
        </authorList>
    </citation>
    <scope>NUCLEOTIDE SEQUENCE [LARGE SCALE GENOMIC DNA]</scope>
    <source>
        <strain evidence="3 5">NBRC 13459</strain>
    </source>
</reference>
<evidence type="ECO:0000313" key="5">
    <source>
        <dbReference type="Proteomes" id="UP000301309"/>
    </source>
</evidence>
<organism evidence="3 5">
    <name type="scientific">Streptomyces violaceusniger</name>
    <dbReference type="NCBI Taxonomy" id="68280"/>
    <lineage>
        <taxon>Bacteria</taxon>
        <taxon>Bacillati</taxon>
        <taxon>Actinomycetota</taxon>
        <taxon>Actinomycetes</taxon>
        <taxon>Kitasatosporales</taxon>
        <taxon>Streptomycetaceae</taxon>
        <taxon>Streptomyces</taxon>
        <taxon>Streptomyces violaceusniger group</taxon>
    </lineage>
</organism>
<comment type="caution">
    <text evidence="3">The sequence shown here is derived from an EMBL/GenBank/DDBJ whole genome shotgun (WGS) entry which is preliminary data.</text>
</comment>
<dbReference type="PANTHER" id="PTHR33627:SF1">
    <property type="entry name" value="TRANSPOSASE"/>
    <property type="match status" value="1"/>
</dbReference>
<name>A0A4D4KWC8_STRVO</name>
<gene>
    <name evidence="3" type="ORF">SVIO_036750</name>
    <name evidence="4" type="ORF">SVIO_036850</name>
</gene>
<evidence type="ECO:0000313" key="3">
    <source>
        <dbReference type="EMBL" id="GDY53052.1"/>
    </source>
</evidence>
<dbReference type="InterPro" id="IPR039365">
    <property type="entry name" value="IS701-like"/>
</dbReference>
<dbReference type="Proteomes" id="UP000301309">
    <property type="component" value="Unassembled WGS sequence"/>
</dbReference>
<proteinExistence type="predicted"/>
<dbReference type="EMBL" id="BJHW01000001">
    <property type="protein sequence ID" value="GDY53062.1"/>
    <property type="molecule type" value="Genomic_DNA"/>
</dbReference>
<dbReference type="PANTHER" id="PTHR33627">
    <property type="entry name" value="TRANSPOSASE"/>
    <property type="match status" value="1"/>
</dbReference>
<dbReference type="InterPro" id="IPR038721">
    <property type="entry name" value="IS701-like_DDE_dom"/>
</dbReference>
<sequence>MTPDGIALVRGELEAFAAEVFEPFARKDQRRWGQVYLRGLLTDGQRKSVEPMAARLGEDGNRQALAHFITTSPWDPAHIRAKPAWRIEGVSRTPDTATPPRSGTDCRSAA</sequence>
<evidence type="ECO:0000259" key="2">
    <source>
        <dbReference type="Pfam" id="PF13546"/>
    </source>
</evidence>
<dbReference type="EMBL" id="BJHW01000001">
    <property type="protein sequence ID" value="GDY53052.1"/>
    <property type="molecule type" value="Genomic_DNA"/>
</dbReference>